<dbReference type="STRING" id="1122155.SAMN02745158_01834"/>
<comment type="cofactor">
    <cofactor evidence="1">
        <name>thiamine diphosphate</name>
        <dbReference type="ChEBI" id="CHEBI:58937"/>
    </cofactor>
</comment>
<evidence type="ECO:0000313" key="5">
    <source>
        <dbReference type="EMBL" id="SHE88727.1"/>
    </source>
</evidence>
<keyword evidence="2" id="KW-0560">Oxidoreductase</keyword>
<keyword evidence="6" id="KW-1185">Reference proteome</keyword>
<evidence type="ECO:0000256" key="1">
    <source>
        <dbReference type="ARBA" id="ARBA00001964"/>
    </source>
</evidence>
<name>A0A1M4X5M0_9CLOT</name>
<dbReference type="SUPFAM" id="SSF52518">
    <property type="entry name" value="Thiamin diphosphate-binding fold (THDP-binding)"/>
    <property type="match status" value="1"/>
</dbReference>
<dbReference type="OrthoDB" id="9766715at2"/>
<dbReference type="AlphaFoldDB" id="A0A1M4X5M0"/>
<dbReference type="InterPro" id="IPR001017">
    <property type="entry name" value="DH_E1"/>
</dbReference>
<dbReference type="Gene3D" id="3.40.50.970">
    <property type="match status" value="1"/>
</dbReference>
<evidence type="ECO:0000256" key="2">
    <source>
        <dbReference type="ARBA" id="ARBA00023002"/>
    </source>
</evidence>
<gene>
    <name evidence="5" type="ORF">SAMN02745158_01834</name>
</gene>
<evidence type="ECO:0000256" key="3">
    <source>
        <dbReference type="ARBA" id="ARBA00023052"/>
    </source>
</evidence>
<feature type="domain" description="Dehydrogenase E1 component" evidence="4">
    <location>
        <begin position="12"/>
        <end position="308"/>
    </location>
</feature>
<dbReference type="PANTHER" id="PTHR11516:SF60">
    <property type="entry name" value="PYRUVATE DEHYDROGENASE E1 COMPONENT SUBUNIT ALPHA"/>
    <property type="match status" value="1"/>
</dbReference>
<protein>
    <submittedName>
        <fullName evidence="5">Pyruvate dehydrogenase E1 component alpha subunit</fullName>
    </submittedName>
</protein>
<dbReference type="GO" id="GO:0004739">
    <property type="term" value="F:pyruvate dehydrogenase (acetyl-transferring) activity"/>
    <property type="evidence" value="ECO:0007669"/>
    <property type="project" value="TreeGrafter"/>
</dbReference>
<dbReference type="InterPro" id="IPR050642">
    <property type="entry name" value="PDH_E1_Alpha_Subunit"/>
</dbReference>
<dbReference type="GO" id="GO:0006086">
    <property type="term" value="P:pyruvate decarboxylation to acetyl-CoA"/>
    <property type="evidence" value="ECO:0007669"/>
    <property type="project" value="TreeGrafter"/>
</dbReference>
<keyword evidence="5" id="KW-0670">Pyruvate</keyword>
<dbReference type="PANTHER" id="PTHR11516">
    <property type="entry name" value="PYRUVATE DEHYDROGENASE E1 COMPONENT, ALPHA SUBUNIT BACTERIAL AND ORGANELLAR"/>
    <property type="match status" value="1"/>
</dbReference>
<keyword evidence="3" id="KW-0786">Thiamine pyrophosphate</keyword>
<dbReference type="InterPro" id="IPR029061">
    <property type="entry name" value="THDP-binding"/>
</dbReference>
<dbReference type="CDD" id="cd02000">
    <property type="entry name" value="TPP_E1_PDC_ADC_BCADC"/>
    <property type="match status" value="1"/>
</dbReference>
<proteinExistence type="predicted"/>
<evidence type="ECO:0000259" key="4">
    <source>
        <dbReference type="Pfam" id="PF00676"/>
    </source>
</evidence>
<evidence type="ECO:0000313" key="6">
    <source>
        <dbReference type="Proteomes" id="UP000184245"/>
    </source>
</evidence>
<dbReference type="RefSeq" id="WP_072851121.1">
    <property type="nucleotide sequence ID" value="NZ_FQVI01000008.1"/>
</dbReference>
<dbReference type="EMBL" id="FQVI01000008">
    <property type="protein sequence ID" value="SHE88727.1"/>
    <property type="molecule type" value="Genomic_DNA"/>
</dbReference>
<dbReference type="Pfam" id="PF00676">
    <property type="entry name" value="E1_dh"/>
    <property type="match status" value="1"/>
</dbReference>
<sequence>MEKEKLLELYGTMQKIRKFEQHAAKSFAAGIIRGDLHTYIGEEAIATGVCANLSDDDYITSTHRGHGHLIAKGADLKLMLAELYGRKTGYCKGKGGSMHIADTSRGILGSNGIVGGGFNLACGAAFTAKAKKTNKVCICFFGDGATAEGSSHEAMNIASLWKLPVVFVNENNQYGISCHISKGIPIKDTATRALAYDMPAVTIDGNDVLAVYEEARKAIERARKGEGPTFIECKTYRWRGHFEGDPDNYRPKEEIKMWKSKDREPIARFEKYLMVNCGVTEEEFTAIKASIDAEIVKANEFALNSPHPDKMSAFTDVYTDIVEEGRPW</sequence>
<organism evidence="5 6">
    <name type="scientific">Lactonifactor longoviformis DSM 17459</name>
    <dbReference type="NCBI Taxonomy" id="1122155"/>
    <lineage>
        <taxon>Bacteria</taxon>
        <taxon>Bacillati</taxon>
        <taxon>Bacillota</taxon>
        <taxon>Clostridia</taxon>
        <taxon>Eubacteriales</taxon>
        <taxon>Clostridiaceae</taxon>
        <taxon>Lactonifactor</taxon>
    </lineage>
</organism>
<accession>A0A1M4X5M0</accession>
<dbReference type="Proteomes" id="UP000184245">
    <property type="component" value="Unassembled WGS sequence"/>
</dbReference>
<reference evidence="5 6" key="1">
    <citation type="submission" date="2016-11" db="EMBL/GenBank/DDBJ databases">
        <authorList>
            <person name="Jaros S."/>
            <person name="Januszkiewicz K."/>
            <person name="Wedrychowicz H."/>
        </authorList>
    </citation>
    <scope>NUCLEOTIDE SEQUENCE [LARGE SCALE GENOMIC DNA]</scope>
    <source>
        <strain evidence="5 6">DSM 17459</strain>
    </source>
</reference>